<dbReference type="STRING" id="1042163.BRLA_c003750"/>
<dbReference type="Gene3D" id="2.10.109.10">
    <property type="entry name" value="Umud Fragment, subunit A"/>
    <property type="match status" value="1"/>
</dbReference>
<dbReference type="Pfam" id="PF10502">
    <property type="entry name" value="Peptidase_S26"/>
    <property type="match status" value="1"/>
</dbReference>
<dbReference type="PROSITE" id="PS00761">
    <property type="entry name" value="SPASE_I_3"/>
    <property type="match status" value="1"/>
</dbReference>
<dbReference type="PANTHER" id="PTHR43390:SF1">
    <property type="entry name" value="CHLOROPLAST PROCESSING PEPTIDASE"/>
    <property type="match status" value="1"/>
</dbReference>
<evidence type="ECO:0000256" key="7">
    <source>
        <dbReference type="ARBA" id="ARBA00022692"/>
    </source>
</evidence>
<comment type="subcellular location">
    <subcellularLocation>
        <location evidence="2">Cell membrane</location>
        <topology evidence="2">Single-pass type II membrane protein</topology>
    </subcellularLocation>
    <subcellularLocation>
        <location evidence="12">Membrane</location>
        <topology evidence="12">Single-pass type II membrane protein</topology>
    </subcellularLocation>
</comment>
<dbReference type="EMBL" id="CP007806">
    <property type="protein sequence ID" value="AIG24756.1"/>
    <property type="molecule type" value="Genomic_DNA"/>
</dbReference>
<dbReference type="InterPro" id="IPR019533">
    <property type="entry name" value="Peptidase_S26"/>
</dbReference>
<dbReference type="GO" id="GO:0004252">
    <property type="term" value="F:serine-type endopeptidase activity"/>
    <property type="evidence" value="ECO:0007669"/>
    <property type="project" value="InterPro"/>
</dbReference>
<dbReference type="PRINTS" id="PR00727">
    <property type="entry name" value="LEADERPTASE"/>
</dbReference>
<accession>A0A075R002</accession>
<dbReference type="NCBIfam" id="TIGR02227">
    <property type="entry name" value="sigpep_I_bact"/>
    <property type="match status" value="1"/>
</dbReference>
<protein>
    <recommendedName>
        <fullName evidence="4 12">Signal peptidase I</fullName>
        <ecNumber evidence="4 12">3.4.21.89</ecNumber>
    </recommendedName>
</protein>
<dbReference type="KEGG" id="blr:BRLA_c003750"/>
<evidence type="ECO:0000313" key="14">
    <source>
        <dbReference type="EMBL" id="AIG24756.1"/>
    </source>
</evidence>
<evidence type="ECO:0000256" key="1">
    <source>
        <dbReference type="ARBA" id="ARBA00000677"/>
    </source>
</evidence>
<evidence type="ECO:0000256" key="4">
    <source>
        <dbReference type="ARBA" id="ARBA00013208"/>
    </source>
</evidence>
<keyword evidence="7 12" id="KW-0812">Transmembrane</keyword>
<sequence length="184" mass="20935">MNQTEPRSGWGGAIKEWLTSIITVFIVTFALYTWLGAPYVVYGESMQSTLQNNEKVVVNKAVYRLHEPQRGEIVVFHANQKEDYIKRVIAIAGDRVEMRNDQLFINGKSVEEPYLEEQKKKAHAEGKKVTEDFPPVTVEAGYIFVMGDNRQNSKDSRMIGPVPITQVVGRADFVYWPLSNVRSP</sequence>
<feature type="active site" evidence="11">
    <location>
        <position position="86"/>
    </location>
</feature>
<dbReference type="InterPro" id="IPR036286">
    <property type="entry name" value="LexA/Signal_pep-like_sf"/>
</dbReference>
<dbReference type="CDD" id="cd06530">
    <property type="entry name" value="S26_SPase_I"/>
    <property type="match status" value="1"/>
</dbReference>
<evidence type="ECO:0000256" key="12">
    <source>
        <dbReference type="RuleBase" id="RU362042"/>
    </source>
</evidence>
<evidence type="ECO:0000256" key="8">
    <source>
        <dbReference type="ARBA" id="ARBA00022801"/>
    </source>
</evidence>
<gene>
    <name evidence="14" type="ORF">BRLA_c003750</name>
</gene>
<evidence type="ECO:0000256" key="11">
    <source>
        <dbReference type="PIRSR" id="PIRSR600223-1"/>
    </source>
</evidence>
<feature type="transmembrane region" description="Helical" evidence="12">
    <location>
        <begin position="20"/>
        <end position="42"/>
    </location>
</feature>
<keyword evidence="10 12" id="KW-0472">Membrane</keyword>
<feature type="active site" evidence="11">
    <location>
        <position position="45"/>
    </location>
</feature>
<keyword evidence="8 12" id="KW-0378">Hydrolase</keyword>
<dbReference type="GO" id="GO:0009003">
    <property type="term" value="F:signal peptidase activity"/>
    <property type="evidence" value="ECO:0007669"/>
    <property type="project" value="UniProtKB-EC"/>
</dbReference>
<dbReference type="PROSITE" id="PS00501">
    <property type="entry name" value="SPASE_I_1"/>
    <property type="match status" value="1"/>
</dbReference>
<organism evidence="14 15">
    <name type="scientific">Brevibacillus laterosporus LMG 15441</name>
    <dbReference type="NCBI Taxonomy" id="1042163"/>
    <lineage>
        <taxon>Bacteria</taxon>
        <taxon>Bacillati</taxon>
        <taxon>Bacillota</taxon>
        <taxon>Bacilli</taxon>
        <taxon>Bacillales</taxon>
        <taxon>Paenibacillaceae</taxon>
        <taxon>Brevibacillus</taxon>
    </lineage>
</organism>
<evidence type="ECO:0000256" key="10">
    <source>
        <dbReference type="ARBA" id="ARBA00023136"/>
    </source>
</evidence>
<evidence type="ECO:0000256" key="5">
    <source>
        <dbReference type="ARBA" id="ARBA00022475"/>
    </source>
</evidence>
<reference evidence="14 15" key="1">
    <citation type="journal article" date="2011" name="J. Bacteriol.">
        <title>Genome sequence of Brevibacillus laterosporus LMG 15441, a pathogen of invertebrates.</title>
        <authorList>
            <person name="Djukic M."/>
            <person name="Poehlein A."/>
            <person name="Thurmer A."/>
            <person name="Daniel R."/>
        </authorList>
    </citation>
    <scope>NUCLEOTIDE SEQUENCE [LARGE SCALE GENOMIC DNA]</scope>
    <source>
        <strain evidence="14 15">LMG 15441</strain>
    </source>
</reference>
<proteinExistence type="inferred from homology"/>
<evidence type="ECO:0000256" key="3">
    <source>
        <dbReference type="ARBA" id="ARBA00009370"/>
    </source>
</evidence>
<dbReference type="InterPro" id="IPR019758">
    <property type="entry name" value="Pept_S26A_signal_pept_1_CS"/>
</dbReference>
<dbReference type="HOGENOM" id="CLU_028723_5_0_9"/>
<keyword evidence="5" id="KW-1003">Cell membrane</keyword>
<dbReference type="InterPro" id="IPR019756">
    <property type="entry name" value="Pept_S26A_signal_pept_1_Ser-AS"/>
</dbReference>
<evidence type="ECO:0000313" key="15">
    <source>
        <dbReference type="Proteomes" id="UP000005850"/>
    </source>
</evidence>
<dbReference type="EC" id="3.4.21.89" evidence="4 12"/>
<dbReference type="AlphaFoldDB" id="A0A075R002"/>
<evidence type="ECO:0000256" key="9">
    <source>
        <dbReference type="ARBA" id="ARBA00022989"/>
    </source>
</evidence>
<evidence type="ECO:0000259" key="13">
    <source>
        <dbReference type="Pfam" id="PF10502"/>
    </source>
</evidence>
<feature type="domain" description="Peptidase S26" evidence="13">
    <location>
        <begin position="15"/>
        <end position="176"/>
    </location>
</feature>
<dbReference type="eggNOG" id="COG0681">
    <property type="taxonomic scope" value="Bacteria"/>
</dbReference>
<name>A0A075R002_BRELA</name>
<keyword evidence="9 12" id="KW-1133">Transmembrane helix</keyword>
<dbReference type="SUPFAM" id="SSF51306">
    <property type="entry name" value="LexA/Signal peptidase"/>
    <property type="match status" value="1"/>
</dbReference>
<dbReference type="Proteomes" id="UP000005850">
    <property type="component" value="Chromosome"/>
</dbReference>
<dbReference type="RefSeq" id="WP_041751908.1">
    <property type="nucleotide sequence ID" value="NZ_CP007806.1"/>
</dbReference>
<dbReference type="FunFam" id="2.10.109.10:FF:000008">
    <property type="entry name" value="Signal peptidase I"/>
    <property type="match status" value="1"/>
</dbReference>
<dbReference type="PANTHER" id="PTHR43390">
    <property type="entry name" value="SIGNAL PEPTIDASE I"/>
    <property type="match status" value="1"/>
</dbReference>
<evidence type="ECO:0000256" key="2">
    <source>
        <dbReference type="ARBA" id="ARBA00004401"/>
    </source>
</evidence>
<evidence type="ECO:0000256" key="6">
    <source>
        <dbReference type="ARBA" id="ARBA00022670"/>
    </source>
</evidence>
<comment type="similarity">
    <text evidence="3 12">Belongs to the peptidase S26 family.</text>
</comment>
<dbReference type="GO" id="GO:0006465">
    <property type="term" value="P:signal peptide processing"/>
    <property type="evidence" value="ECO:0007669"/>
    <property type="project" value="InterPro"/>
</dbReference>
<comment type="catalytic activity">
    <reaction evidence="1 12">
        <text>Cleavage of hydrophobic, N-terminal signal or leader sequences from secreted and periplasmic proteins.</text>
        <dbReference type="EC" id="3.4.21.89"/>
    </reaction>
</comment>
<dbReference type="InterPro" id="IPR000223">
    <property type="entry name" value="Pept_S26A_signal_pept_1"/>
</dbReference>
<keyword evidence="6 12" id="KW-0645">Protease</keyword>
<dbReference type="GO" id="GO:0005886">
    <property type="term" value="C:plasma membrane"/>
    <property type="evidence" value="ECO:0007669"/>
    <property type="project" value="UniProtKB-SubCell"/>
</dbReference>
<keyword evidence="15" id="KW-1185">Reference proteome</keyword>